<proteinExistence type="predicted"/>
<organism evidence="3 4">
    <name type="scientific">Periconia digitata</name>
    <dbReference type="NCBI Taxonomy" id="1303443"/>
    <lineage>
        <taxon>Eukaryota</taxon>
        <taxon>Fungi</taxon>
        <taxon>Dikarya</taxon>
        <taxon>Ascomycota</taxon>
        <taxon>Pezizomycotina</taxon>
        <taxon>Dothideomycetes</taxon>
        <taxon>Pleosporomycetidae</taxon>
        <taxon>Pleosporales</taxon>
        <taxon>Massarineae</taxon>
        <taxon>Periconiaceae</taxon>
        <taxon>Periconia</taxon>
    </lineage>
</organism>
<dbReference type="EMBL" id="CAOQHR010000013">
    <property type="protein sequence ID" value="CAI6342115.1"/>
    <property type="molecule type" value="Genomic_DNA"/>
</dbReference>
<feature type="region of interest" description="Disordered" evidence="1">
    <location>
        <begin position="1"/>
        <end position="27"/>
    </location>
</feature>
<comment type="caution">
    <text evidence="3">The sequence shown here is derived from an EMBL/GenBank/DDBJ whole genome shotgun (WGS) entry which is preliminary data.</text>
</comment>
<evidence type="ECO:0000313" key="3">
    <source>
        <dbReference type="EMBL" id="CAI6342115.1"/>
    </source>
</evidence>
<feature type="compositionally biased region" description="Polar residues" evidence="1">
    <location>
        <begin position="1"/>
        <end position="22"/>
    </location>
</feature>
<keyword evidence="4" id="KW-1185">Reference proteome</keyword>
<protein>
    <submittedName>
        <fullName evidence="3">Uncharacterized protein</fullName>
    </submittedName>
</protein>
<name>A0A9W4UU52_9PLEO</name>
<evidence type="ECO:0000256" key="2">
    <source>
        <dbReference type="SAM" id="SignalP"/>
    </source>
</evidence>
<dbReference type="AlphaFoldDB" id="A0A9W4UU52"/>
<feature type="chain" id="PRO_5040921734" evidence="2">
    <location>
        <begin position="47"/>
        <end position="74"/>
    </location>
</feature>
<dbReference type="Proteomes" id="UP001152607">
    <property type="component" value="Unassembled WGS sequence"/>
</dbReference>
<keyword evidence="2" id="KW-0732">Signal</keyword>
<evidence type="ECO:0000256" key="1">
    <source>
        <dbReference type="SAM" id="MobiDB-lite"/>
    </source>
</evidence>
<accession>A0A9W4UU52</accession>
<feature type="signal peptide" evidence="2">
    <location>
        <begin position="1"/>
        <end position="46"/>
    </location>
</feature>
<sequence length="74" mass="8436">MPSRCLQNYPRSAQPWSHPSHATTHRSTKPTRLLLLLLLLCNNLACRNGHQDAWHGQVLTYSLEPRNTIGVLSY</sequence>
<gene>
    <name evidence="3" type="ORF">PDIGIT_LOCUS15318</name>
</gene>
<evidence type="ECO:0000313" key="4">
    <source>
        <dbReference type="Proteomes" id="UP001152607"/>
    </source>
</evidence>
<reference evidence="3" key="1">
    <citation type="submission" date="2023-01" db="EMBL/GenBank/DDBJ databases">
        <authorList>
            <person name="Van Ghelder C."/>
            <person name="Rancurel C."/>
        </authorList>
    </citation>
    <scope>NUCLEOTIDE SEQUENCE</scope>
    <source>
        <strain evidence="3">CNCM I-4278</strain>
    </source>
</reference>